<dbReference type="CDD" id="cd24058">
    <property type="entry name" value="ASKHA_NBD_ROK_PPGK"/>
    <property type="match status" value="1"/>
</dbReference>
<proteinExistence type="predicted"/>
<dbReference type="RefSeq" id="WP_012828360.1">
    <property type="nucleotide sequence ID" value="NC_013440.1"/>
</dbReference>
<dbReference type="Gene3D" id="3.30.420.40">
    <property type="match status" value="2"/>
</dbReference>
<dbReference type="SUPFAM" id="SSF53067">
    <property type="entry name" value="Actin-like ATPase domain"/>
    <property type="match status" value="1"/>
</dbReference>
<dbReference type="Pfam" id="PF00480">
    <property type="entry name" value="ROK"/>
    <property type="match status" value="1"/>
</dbReference>
<dbReference type="Proteomes" id="UP000001880">
    <property type="component" value="Chromosome"/>
</dbReference>
<dbReference type="InterPro" id="IPR000600">
    <property type="entry name" value="ROK"/>
</dbReference>
<dbReference type="PANTHER" id="PTHR18964">
    <property type="entry name" value="ROK (REPRESSOR, ORF, KINASE) FAMILY"/>
    <property type="match status" value="1"/>
</dbReference>
<gene>
    <name evidence="1" type="ordered locus">Hoch_3258</name>
</gene>
<evidence type="ECO:0000313" key="1">
    <source>
        <dbReference type="EMBL" id="ACY15760.1"/>
    </source>
</evidence>
<dbReference type="HOGENOM" id="CLU_065796_0_0_7"/>
<name>D0LTR6_HALO1</name>
<dbReference type="OrthoDB" id="9810372at2"/>
<organism evidence="1 2">
    <name type="scientific">Haliangium ochraceum (strain DSM 14365 / JCM 11303 / SMP-2)</name>
    <dbReference type="NCBI Taxonomy" id="502025"/>
    <lineage>
        <taxon>Bacteria</taxon>
        <taxon>Pseudomonadati</taxon>
        <taxon>Myxococcota</taxon>
        <taxon>Polyangia</taxon>
        <taxon>Haliangiales</taxon>
        <taxon>Kofleriaceae</taxon>
        <taxon>Haliangium</taxon>
    </lineage>
</organism>
<dbReference type="PANTHER" id="PTHR18964:SF146">
    <property type="entry name" value="POLYPHOSPHATE GLUCOKINASE"/>
    <property type="match status" value="1"/>
</dbReference>
<protein>
    <submittedName>
        <fullName evidence="1">ROK family protein</fullName>
    </submittedName>
</protein>
<dbReference type="EMBL" id="CP001804">
    <property type="protein sequence ID" value="ACY15760.1"/>
    <property type="molecule type" value="Genomic_DNA"/>
</dbReference>
<reference evidence="1 2" key="1">
    <citation type="journal article" date="2010" name="Stand. Genomic Sci.">
        <title>Complete genome sequence of Haliangium ochraceum type strain (SMP-2).</title>
        <authorList>
            <consortium name="US DOE Joint Genome Institute (JGI-PGF)"/>
            <person name="Ivanova N."/>
            <person name="Daum C."/>
            <person name="Lang E."/>
            <person name="Abt B."/>
            <person name="Kopitz M."/>
            <person name="Saunders E."/>
            <person name="Lapidus A."/>
            <person name="Lucas S."/>
            <person name="Glavina Del Rio T."/>
            <person name="Nolan M."/>
            <person name="Tice H."/>
            <person name="Copeland A."/>
            <person name="Cheng J.F."/>
            <person name="Chen F."/>
            <person name="Bruce D."/>
            <person name="Goodwin L."/>
            <person name="Pitluck S."/>
            <person name="Mavromatis K."/>
            <person name="Pati A."/>
            <person name="Mikhailova N."/>
            <person name="Chen A."/>
            <person name="Palaniappan K."/>
            <person name="Land M."/>
            <person name="Hauser L."/>
            <person name="Chang Y.J."/>
            <person name="Jeffries C.D."/>
            <person name="Detter J.C."/>
            <person name="Brettin T."/>
            <person name="Rohde M."/>
            <person name="Goker M."/>
            <person name="Bristow J."/>
            <person name="Markowitz V."/>
            <person name="Eisen J.A."/>
            <person name="Hugenholtz P."/>
            <person name="Kyrpides N.C."/>
            <person name="Klenk H.P."/>
        </authorList>
    </citation>
    <scope>NUCLEOTIDE SEQUENCE [LARGE SCALE GENOMIC DNA]</scope>
    <source>
        <strain evidence="2">DSM 14365 / CIP 107738 / JCM 11303 / AJ 13395 / SMP-2</strain>
    </source>
</reference>
<dbReference type="KEGG" id="hoh:Hoch_3258"/>
<dbReference type="eggNOG" id="COG1940">
    <property type="taxonomic scope" value="Bacteria"/>
</dbReference>
<dbReference type="InterPro" id="IPR043129">
    <property type="entry name" value="ATPase_NBD"/>
</dbReference>
<dbReference type="AlphaFoldDB" id="D0LTR6"/>
<dbReference type="STRING" id="502025.Hoch_3258"/>
<evidence type="ECO:0000313" key="2">
    <source>
        <dbReference type="Proteomes" id="UP000001880"/>
    </source>
</evidence>
<accession>D0LTR6</accession>
<sequence>MQILGIDVGGSGIKGAPVDITTGELLAERHRVATPTPATPAAIADVVAEIARHFAWSGEIGCGFPAAIQRGVARTAANIHRSWIGTDAAALFSEATGCATKVVNDADAAGLAELHFGAGRDREGVLIMVTVGTGLGTAIFNDGVLLPNTELGHIELRGREAERWASDATRKRKDLSWKRWARRFGSYLHTLERLFWPDLFIIGGGASKKHEKFVPRLDVAAQVVPAQLRNQAGIVGAALAVRPRKLAA</sequence>
<dbReference type="NCBIfam" id="NF045942">
    <property type="entry name" value="PolPhglucPhase"/>
    <property type="match status" value="1"/>
</dbReference>
<keyword evidence="2" id="KW-1185">Reference proteome</keyword>